<organism evidence="2 3">
    <name type="scientific">Tanacetum coccineum</name>
    <dbReference type="NCBI Taxonomy" id="301880"/>
    <lineage>
        <taxon>Eukaryota</taxon>
        <taxon>Viridiplantae</taxon>
        <taxon>Streptophyta</taxon>
        <taxon>Embryophyta</taxon>
        <taxon>Tracheophyta</taxon>
        <taxon>Spermatophyta</taxon>
        <taxon>Magnoliopsida</taxon>
        <taxon>eudicotyledons</taxon>
        <taxon>Gunneridae</taxon>
        <taxon>Pentapetalae</taxon>
        <taxon>asterids</taxon>
        <taxon>campanulids</taxon>
        <taxon>Asterales</taxon>
        <taxon>Asteraceae</taxon>
        <taxon>Asteroideae</taxon>
        <taxon>Anthemideae</taxon>
        <taxon>Anthemidinae</taxon>
        <taxon>Tanacetum</taxon>
    </lineage>
</organism>
<feature type="compositionally biased region" description="Basic and acidic residues" evidence="1">
    <location>
        <begin position="458"/>
        <end position="480"/>
    </location>
</feature>
<accession>A0ABQ5C5Z5</accession>
<feature type="region of interest" description="Disordered" evidence="1">
    <location>
        <begin position="291"/>
        <end position="340"/>
    </location>
</feature>
<dbReference type="Proteomes" id="UP001151760">
    <property type="component" value="Unassembled WGS sequence"/>
</dbReference>
<dbReference type="EMBL" id="BQNB010013891">
    <property type="protein sequence ID" value="GJT21462.1"/>
    <property type="molecule type" value="Genomic_DNA"/>
</dbReference>
<comment type="caution">
    <text evidence="2">The sequence shown here is derived from an EMBL/GenBank/DDBJ whole genome shotgun (WGS) entry which is preliminary data.</text>
</comment>
<reference evidence="2" key="2">
    <citation type="submission" date="2022-01" db="EMBL/GenBank/DDBJ databases">
        <authorList>
            <person name="Yamashiro T."/>
            <person name="Shiraishi A."/>
            <person name="Satake H."/>
            <person name="Nakayama K."/>
        </authorList>
    </citation>
    <scope>NUCLEOTIDE SEQUENCE</scope>
</reference>
<feature type="region of interest" description="Disordered" evidence="1">
    <location>
        <begin position="361"/>
        <end position="484"/>
    </location>
</feature>
<evidence type="ECO:0000256" key="1">
    <source>
        <dbReference type="SAM" id="MobiDB-lite"/>
    </source>
</evidence>
<evidence type="ECO:0000313" key="2">
    <source>
        <dbReference type="EMBL" id="GJT21462.1"/>
    </source>
</evidence>
<evidence type="ECO:0000313" key="3">
    <source>
        <dbReference type="Proteomes" id="UP001151760"/>
    </source>
</evidence>
<proteinExistence type="predicted"/>
<name>A0ABQ5C5Z5_9ASTR</name>
<reference evidence="2" key="1">
    <citation type="journal article" date="2022" name="Int. J. Mol. Sci.">
        <title>Draft Genome of Tanacetum Coccineum: Genomic Comparison of Closely Related Tanacetum-Family Plants.</title>
        <authorList>
            <person name="Yamashiro T."/>
            <person name="Shiraishi A."/>
            <person name="Nakayama K."/>
            <person name="Satake H."/>
        </authorList>
    </citation>
    <scope>NUCLEOTIDE SEQUENCE</scope>
</reference>
<gene>
    <name evidence="2" type="ORF">Tco_0891399</name>
</gene>
<sequence>MNPVATQQVALDNSLVAPKKRPKIEKCNAKITFSKSQREETYQVTLDALKLSPCYPAFLITAEVPEVYMHQFWNTIPKIKDTYAYRFKLDKKKFRVDTEELGYSGKCDMLSAIHTDQMHQPWRTFTAIINRCISGKTTGLDRLRESRAQILWGMYNKKNVYYVALPWEDFMYQADNREISSARKEHMPYLRFTKVIINHFISKDKTIFMRNRINLHIIRENSLLGTLKFVSKTQDYQQYGALIPDDMINQDIKDSKSYKTYYDFATGKATPKKAKKYNKVASPSRKLSLVLEKEPTEKPKRARKPTKKSTIVPTAGVTIRDTPRESVSKKKTPANVDRGKGMNLVSNAALLEAAQVKEALQKSKKDSHILHVSGSGDRVGSQPKVLNESQDKTTSTDEGTGAKPEVLDVPQYLSKSENKSWGDSSDDGSNDDDSDEVTKDDDEDDFKSDNDDEEEYDELCKDVDVKSVDAKREKERKGDAEMTNADKNVLKKDHMSKFKFLNLDNVPPVDNEVASMMNVKVCQEESSNLAPPLLIVPVIVIPETSTIPTTEPTTSSIPALQDLASLFGFDQRVSSLEQELSQVKQVDHSTQILAQIPAIVDEHLSTRIRFATQTALQSYTAEFENKAQAEKEKYVNIIEKSVKEIIKDENVVLAKSSSQPQSIYEAATSLTEFELKKIMLDKLEKSKSYQAVEQHRDLYDALVKSYQLGKDLFDSYSKMYSLKRDCEDKDKDEDPSAGLD</sequence>
<keyword evidence="3" id="KW-1185">Reference proteome</keyword>
<feature type="compositionally biased region" description="Acidic residues" evidence="1">
    <location>
        <begin position="424"/>
        <end position="457"/>
    </location>
</feature>
<protein>
    <submittedName>
        <fullName evidence="2">Uncharacterized protein</fullName>
    </submittedName>
</protein>